<comment type="caution">
    <text evidence="14">The sequence shown here is derived from an EMBL/GenBank/DDBJ whole genome shotgun (WGS) entry which is preliminary data.</text>
</comment>
<feature type="domain" description="Histidine kinase" evidence="12">
    <location>
        <begin position="171"/>
        <end position="384"/>
    </location>
</feature>
<keyword evidence="10 11" id="KW-0472">Membrane</keyword>
<dbReference type="PANTHER" id="PTHR45436">
    <property type="entry name" value="SENSOR HISTIDINE KINASE YKOH"/>
    <property type="match status" value="1"/>
</dbReference>
<dbReference type="InterPro" id="IPR005467">
    <property type="entry name" value="His_kinase_dom"/>
</dbReference>
<evidence type="ECO:0000256" key="6">
    <source>
        <dbReference type="ARBA" id="ARBA00022692"/>
    </source>
</evidence>
<keyword evidence="7" id="KW-0418">Kinase</keyword>
<dbReference type="Gene3D" id="3.30.565.10">
    <property type="entry name" value="Histidine kinase-like ATPase, C-terminal domain"/>
    <property type="match status" value="1"/>
</dbReference>
<gene>
    <name evidence="14" type="ORF">FXN61_42990</name>
</gene>
<dbReference type="Pfam" id="PF02518">
    <property type="entry name" value="HATPase_c"/>
    <property type="match status" value="1"/>
</dbReference>
<dbReference type="CDD" id="cd00082">
    <property type="entry name" value="HisKA"/>
    <property type="match status" value="1"/>
</dbReference>
<protein>
    <recommendedName>
        <fullName evidence="3">histidine kinase</fullName>
        <ecNumber evidence="3">2.7.13.3</ecNumber>
    </recommendedName>
</protein>
<keyword evidence="6 11" id="KW-0812">Transmembrane</keyword>
<dbReference type="RefSeq" id="WP_167979733.1">
    <property type="nucleotide sequence ID" value="NZ_VSRL01000320.1"/>
</dbReference>
<feature type="domain" description="HAMP" evidence="13">
    <location>
        <begin position="103"/>
        <end position="156"/>
    </location>
</feature>
<dbReference type="InterPro" id="IPR036890">
    <property type="entry name" value="HATPase_C_sf"/>
</dbReference>
<dbReference type="Pfam" id="PF00512">
    <property type="entry name" value="HisKA"/>
    <property type="match status" value="1"/>
</dbReference>
<evidence type="ECO:0000313" key="15">
    <source>
        <dbReference type="Proteomes" id="UP001515943"/>
    </source>
</evidence>
<evidence type="ECO:0000256" key="3">
    <source>
        <dbReference type="ARBA" id="ARBA00012438"/>
    </source>
</evidence>
<dbReference type="PROSITE" id="PS50109">
    <property type="entry name" value="HIS_KIN"/>
    <property type="match status" value="1"/>
</dbReference>
<evidence type="ECO:0000256" key="4">
    <source>
        <dbReference type="ARBA" id="ARBA00022553"/>
    </source>
</evidence>
<dbReference type="SMART" id="SM00388">
    <property type="entry name" value="HisKA"/>
    <property type="match status" value="1"/>
</dbReference>
<reference evidence="14 15" key="1">
    <citation type="submission" date="2019-08" db="EMBL/GenBank/DDBJ databases">
        <title>Lentzea from Indian Himalayas.</title>
        <authorList>
            <person name="Mandal S."/>
            <person name="Mallick Gupta A."/>
            <person name="Maiti P.K."/>
            <person name="Sarkar J."/>
            <person name="Mandal S."/>
        </authorList>
    </citation>
    <scope>NUCLEOTIDE SEQUENCE [LARGE SCALE GENOMIC DNA]</scope>
    <source>
        <strain evidence="14 15">PSKA42</strain>
    </source>
</reference>
<dbReference type="InterPro" id="IPR036097">
    <property type="entry name" value="HisK_dim/P_sf"/>
</dbReference>
<dbReference type="SMART" id="SM00304">
    <property type="entry name" value="HAMP"/>
    <property type="match status" value="1"/>
</dbReference>
<dbReference type="PRINTS" id="PR00344">
    <property type="entry name" value="BCTRLSENSOR"/>
</dbReference>
<evidence type="ECO:0000256" key="10">
    <source>
        <dbReference type="ARBA" id="ARBA00023136"/>
    </source>
</evidence>
<organism evidence="14 15">
    <name type="scientific">Lentzea indica</name>
    <dbReference type="NCBI Taxonomy" id="2604800"/>
    <lineage>
        <taxon>Bacteria</taxon>
        <taxon>Bacillati</taxon>
        <taxon>Actinomycetota</taxon>
        <taxon>Actinomycetes</taxon>
        <taxon>Pseudonocardiales</taxon>
        <taxon>Pseudonocardiaceae</taxon>
        <taxon>Lentzea</taxon>
    </lineage>
</organism>
<dbReference type="InterPro" id="IPR004358">
    <property type="entry name" value="Sig_transdc_His_kin-like_C"/>
</dbReference>
<comment type="catalytic activity">
    <reaction evidence="1">
        <text>ATP + protein L-histidine = ADP + protein N-phospho-L-histidine.</text>
        <dbReference type="EC" id="2.7.13.3"/>
    </reaction>
</comment>
<dbReference type="EMBL" id="VSRL01000320">
    <property type="protein sequence ID" value="NKE63133.1"/>
    <property type="molecule type" value="Genomic_DNA"/>
</dbReference>
<evidence type="ECO:0000256" key="9">
    <source>
        <dbReference type="ARBA" id="ARBA00023012"/>
    </source>
</evidence>
<keyword evidence="8 11" id="KW-1133">Transmembrane helix</keyword>
<dbReference type="PANTHER" id="PTHR45436:SF5">
    <property type="entry name" value="SENSOR HISTIDINE KINASE TRCS"/>
    <property type="match status" value="1"/>
</dbReference>
<dbReference type="SUPFAM" id="SSF158472">
    <property type="entry name" value="HAMP domain-like"/>
    <property type="match status" value="1"/>
</dbReference>
<dbReference type="SMART" id="SM00387">
    <property type="entry name" value="HATPase_c"/>
    <property type="match status" value="1"/>
</dbReference>
<dbReference type="InterPro" id="IPR050428">
    <property type="entry name" value="TCS_sensor_his_kinase"/>
</dbReference>
<evidence type="ECO:0000259" key="12">
    <source>
        <dbReference type="PROSITE" id="PS50109"/>
    </source>
</evidence>
<dbReference type="CDD" id="cd06225">
    <property type="entry name" value="HAMP"/>
    <property type="match status" value="1"/>
</dbReference>
<dbReference type="InterPro" id="IPR003660">
    <property type="entry name" value="HAMP_dom"/>
</dbReference>
<keyword evidence="4" id="KW-0597">Phosphoprotein</keyword>
<dbReference type="SUPFAM" id="SSF55874">
    <property type="entry name" value="ATPase domain of HSP90 chaperone/DNA topoisomerase II/histidine kinase"/>
    <property type="match status" value="1"/>
</dbReference>
<dbReference type="SUPFAM" id="SSF47384">
    <property type="entry name" value="Homodimeric domain of signal transducing histidine kinase"/>
    <property type="match status" value="1"/>
</dbReference>
<dbReference type="Proteomes" id="UP001515943">
    <property type="component" value="Unassembled WGS sequence"/>
</dbReference>
<keyword evidence="9" id="KW-0902">Two-component regulatory system</keyword>
<evidence type="ECO:0000259" key="13">
    <source>
        <dbReference type="PROSITE" id="PS50885"/>
    </source>
</evidence>
<evidence type="ECO:0000256" key="7">
    <source>
        <dbReference type="ARBA" id="ARBA00022777"/>
    </source>
</evidence>
<sequence length="384" mass="40577">MKCRLSARGRLTILYTALVLGAGLAIAGLTYVLVGRALADRPRTLRLFGPLDASIPPVPDPGVELAAIDRLHADTLAQLLTQSLIALTIVGVLAAVLSWVVAGRVLRPIRTMSATAQRLSAENLSERVPVTTPADELATLAETVNGMLDRIQSGVAERDRLLHSQRMFVANAAHELRTPLTTMRTAVEVTLDGKPSNEELLVMAGDVRDAVADSQRTLDGLLALARSQTGLARRQQVDLADVVTRIIEAARGQAEAGRVELRPALRPSAVMGDPVLLDRMVSNLVDNAIRYNEAGGNVVVSTGLVAGRAQLRIVNTGQHVAPAAVHDLFTPFVRGRASRPHDDGGLGLGLSIVRAVVDAHQGQLTTDVPAAGGLDITTGFPGAR</sequence>
<comment type="subcellular location">
    <subcellularLocation>
        <location evidence="2">Cell membrane</location>
    </subcellularLocation>
</comment>
<dbReference type="EC" id="2.7.13.3" evidence="3"/>
<dbReference type="PROSITE" id="PS50885">
    <property type="entry name" value="HAMP"/>
    <property type="match status" value="1"/>
</dbReference>
<feature type="transmembrane region" description="Helical" evidence="11">
    <location>
        <begin position="12"/>
        <end position="34"/>
    </location>
</feature>
<evidence type="ECO:0000256" key="5">
    <source>
        <dbReference type="ARBA" id="ARBA00022679"/>
    </source>
</evidence>
<dbReference type="InterPro" id="IPR003661">
    <property type="entry name" value="HisK_dim/P_dom"/>
</dbReference>
<feature type="transmembrane region" description="Helical" evidence="11">
    <location>
        <begin position="79"/>
        <end position="102"/>
    </location>
</feature>
<dbReference type="Gene3D" id="6.10.340.10">
    <property type="match status" value="1"/>
</dbReference>
<evidence type="ECO:0000256" key="2">
    <source>
        <dbReference type="ARBA" id="ARBA00004236"/>
    </source>
</evidence>
<dbReference type="Pfam" id="PF00672">
    <property type="entry name" value="HAMP"/>
    <property type="match status" value="1"/>
</dbReference>
<evidence type="ECO:0000256" key="8">
    <source>
        <dbReference type="ARBA" id="ARBA00022989"/>
    </source>
</evidence>
<dbReference type="Gene3D" id="1.10.287.130">
    <property type="match status" value="1"/>
</dbReference>
<evidence type="ECO:0000313" key="14">
    <source>
        <dbReference type="EMBL" id="NKE63133.1"/>
    </source>
</evidence>
<evidence type="ECO:0000256" key="11">
    <source>
        <dbReference type="SAM" id="Phobius"/>
    </source>
</evidence>
<dbReference type="InterPro" id="IPR003594">
    <property type="entry name" value="HATPase_dom"/>
</dbReference>
<evidence type="ECO:0000256" key="1">
    <source>
        <dbReference type="ARBA" id="ARBA00000085"/>
    </source>
</evidence>
<proteinExistence type="predicted"/>
<keyword evidence="15" id="KW-1185">Reference proteome</keyword>
<accession>A0ABX1FXQ0</accession>
<keyword evidence="5" id="KW-0808">Transferase</keyword>
<name>A0ABX1FXQ0_9PSEU</name>